<comment type="caution">
    <text evidence="1">The sequence shown here is derived from an EMBL/GenBank/DDBJ whole genome shotgun (WGS) entry which is preliminary data.</text>
</comment>
<keyword evidence="2" id="KW-1185">Reference proteome</keyword>
<reference evidence="1" key="1">
    <citation type="submission" date="2019-10" db="EMBL/GenBank/DDBJ databases">
        <title>The sequence and de novo assembly of the wild yak genome.</title>
        <authorList>
            <person name="Liu Y."/>
        </authorList>
    </citation>
    <scope>NUCLEOTIDE SEQUENCE [LARGE SCALE GENOMIC DNA]</scope>
    <source>
        <strain evidence="1">WY2019</strain>
    </source>
</reference>
<name>A0A6B0RXH9_9CETA</name>
<evidence type="ECO:0000313" key="1">
    <source>
        <dbReference type="EMBL" id="MXQ92664.1"/>
    </source>
</evidence>
<accession>A0A6B0RXH9</accession>
<gene>
    <name evidence="1" type="ORF">E5288_WYG004328</name>
</gene>
<sequence>MPSRAENVGGVALSKEEKSVLCSPRLQKTRSCGVEEKAQGPLQGTGNRKAVCENSHQELKHPARRAENCLLRRVLAVFWILGAPNPIRFQVPDYFDIFPPKLDLKPDPLASAHQRGAVVIITPDNLNSFPLAQVAYPSS</sequence>
<dbReference type="AlphaFoldDB" id="A0A6B0RXH9"/>
<dbReference type="EMBL" id="VBQZ03000085">
    <property type="protein sequence ID" value="MXQ92664.1"/>
    <property type="molecule type" value="Genomic_DNA"/>
</dbReference>
<protein>
    <submittedName>
        <fullName evidence="1">Uncharacterized protein</fullName>
    </submittedName>
</protein>
<dbReference type="Proteomes" id="UP000322234">
    <property type="component" value="Unassembled WGS sequence"/>
</dbReference>
<proteinExistence type="predicted"/>
<evidence type="ECO:0000313" key="2">
    <source>
        <dbReference type="Proteomes" id="UP000322234"/>
    </source>
</evidence>
<organism evidence="1 2">
    <name type="scientific">Bos mutus</name>
    <name type="common">wild yak</name>
    <dbReference type="NCBI Taxonomy" id="72004"/>
    <lineage>
        <taxon>Eukaryota</taxon>
        <taxon>Metazoa</taxon>
        <taxon>Chordata</taxon>
        <taxon>Craniata</taxon>
        <taxon>Vertebrata</taxon>
        <taxon>Euteleostomi</taxon>
        <taxon>Mammalia</taxon>
        <taxon>Eutheria</taxon>
        <taxon>Laurasiatheria</taxon>
        <taxon>Artiodactyla</taxon>
        <taxon>Ruminantia</taxon>
        <taxon>Pecora</taxon>
        <taxon>Bovidae</taxon>
        <taxon>Bovinae</taxon>
        <taxon>Bos</taxon>
    </lineage>
</organism>